<organism evidence="3 4">
    <name type="scientific">Duganella violaceipulchra</name>
    <dbReference type="NCBI Taxonomy" id="2849652"/>
    <lineage>
        <taxon>Bacteria</taxon>
        <taxon>Pseudomonadati</taxon>
        <taxon>Pseudomonadota</taxon>
        <taxon>Betaproteobacteria</taxon>
        <taxon>Burkholderiales</taxon>
        <taxon>Oxalobacteraceae</taxon>
        <taxon>Telluria group</taxon>
        <taxon>Duganella</taxon>
    </lineage>
</organism>
<dbReference type="Pfam" id="PF14028">
    <property type="entry name" value="Lant_dehydr_C"/>
    <property type="match status" value="1"/>
</dbReference>
<dbReference type="EMBL" id="JAHTGR010000003">
    <property type="protein sequence ID" value="MBV6320622.1"/>
    <property type="molecule type" value="Genomic_DNA"/>
</dbReference>
<protein>
    <submittedName>
        <fullName evidence="3">Lantibiotic dehydratase</fullName>
    </submittedName>
</protein>
<dbReference type="InterPro" id="IPR023809">
    <property type="entry name" value="Thiopep_bacteriocin_synth_dom"/>
</dbReference>
<evidence type="ECO:0000259" key="1">
    <source>
        <dbReference type="Pfam" id="PF04738"/>
    </source>
</evidence>
<dbReference type="Proteomes" id="UP001155901">
    <property type="component" value="Unassembled WGS sequence"/>
</dbReference>
<evidence type="ECO:0000313" key="3">
    <source>
        <dbReference type="EMBL" id="MBV6320622.1"/>
    </source>
</evidence>
<evidence type="ECO:0000313" key="4">
    <source>
        <dbReference type="Proteomes" id="UP001155901"/>
    </source>
</evidence>
<name>A0AA41L468_9BURK</name>
<dbReference type="NCBIfam" id="TIGR03891">
    <property type="entry name" value="thiopep_ocin"/>
    <property type="match status" value="1"/>
</dbReference>
<dbReference type="RefSeq" id="WP_217941385.1">
    <property type="nucleotide sequence ID" value="NZ_JAHTGR010000003.1"/>
</dbReference>
<dbReference type="AlphaFoldDB" id="A0AA41L468"/>
<feature type="domain" description="Lantibiotic dehydratase N-terminal" evidence="1">
    <location>
        <begin position="81"/>
        <end position="704"/>
    </location>
</feature>
<sequence length="1064" mass="120858">MGEMKSWTPRSSLPCRPLPILNKLKGNEVKQNTFTHGGHLAIRAPARNAAAWHNYIASSKDAIGNSSLQRRADAACRIFQDMAVQEAIWLASAGLLERLGKWDWIVRDDDDKKLLSAFDRYYNRMCFRATPFGTFSSFSFAKLRSGHDDPAFSAGLLGDIALRRVFTLDAELAFHLLHHAVSLAPRVLRYSVNASLYKRGDMFRFVDWRQGRFGSRSYTVSEVQWTEELAQVLVARGRGPFTYDQLLDSLATAADCSVEESHELISSLCQWQVLLPCPGLNFFGGDASAVLCQALPRVPALAGLVEKVEAELHALARQPCAQPVPVQVFREANQRFRQLYPDGFKTNSCIQADSFRPLPQDHLDDGEFVSLAERAGDLFSRFGYRINGLDRFTEHFRQRYENEFIRLVDVLDDEALTEAFDFDAQRTDQVTELDRILIKKMLDATPGQTIRLSYADIAAVAPSRHAAAVSDPFAIVEKIDHSGNGAGICFELQDILSTHSIDWLARFAHGDEAVAALMAGVAKEVERRDPLVVHAEVAYMPVARLGNIMRRPLIWSHVLDLVEQTEHDGALPISDLWLGATPDGLELWSQSLQRPVQPHVTSAHNARHPGNTNLYRFLRAFERQNQWQFRLVPSSAFAGLDGMPRVEYEGIVVYPANWVIRSESLERNRDLAALLRQRNVPRWVRMTEFDNTLVLDTEDEFDVAQMARSLKTNGSLFLREYFAPHAPLSVNHELLLPLRRRVPLPAARPVRTDFPQVAAYQMADGFMRQVPHSAMIYVKLYMAPGAFDAFLEQIYTGLMRDADLATRLRGWFFIRYADPDHHIRLRLASDDASYGFVMERLMAWLTPYWRQRVVDTYRFDLYTPEYARYKGPRLTALSERLFGQDSILACQVLKVRNEQAGAFATLHSLIFAVDRLLADAGLDYRASHALLASLAQGFSHEFGVDKKRHAGMGMAFRKEAGNIENILLGNDQSLPWLGALDAFWRDQRHQRVGLMRECRRQLVSQGESWEANEFLKSHVHMSCNRLVSGSRPWELRLYHYLAKAYHSFNARGIERKNSPKHIEP</sequence>
<evidence type="ECO:0000259" key="2">
    <source>
        <dbReference type="Pfam" id="PF14028"/>
    </source>
</evidence>
<accession>A0AA41L468</accession>
<gene>
    <name evidence="3" type="ORF">KVP70_06715</name>
</gene>
<feature type="domain" description="Thiopeptide-type bacteriocin biosynthesis" evidence="2">
    <location>
        <begin position="776"/>
        <end position="1045"/>
    </location>
</feature>
<reference evidence="3" key="1">
    <citation type="submission" date="2021-07" db="EMBL/GenBank/DDBJ databases">
        <title>Characterization of violacein-producing bacteria and related species.</title>
        <authorList>
            <person name="Wilson H.S."/>
            <person name="De Leon M.E."/>
        </authorList>
    </citation>
    <scope>NUCLEOTIDE SEQUENCE</scope>
    <source>
        <strain evidence="3">HSC-15S17</strain>
    </source>
</reference>
<comment type="caution">
    <text evidence="3">The sequence shown here is derived from an EMBL/GenBank/DDBJ whole genome shotgun (WGS) entry which is preliminary data.</text>
</comment>
<dbReference type="Pfam" id="PF04738">
    <property type="entry name" value="Lant_dehydr_N"/>
    <property type="match status" value="1"/>
</dbReference>
<dbReference type="InterPro" id="IPR006827">
    <property type="entry name" value="Lant_deHydtase_N"/>
</dbReference>
<proteinExistence type="predicted"/>